<dbReference type="PANTHER" id="PTHR38776">
    <property type="entry name" value="MLTA-INTERACTING PROTEIN-RELATED"/>
    <property type="match status" value="1"/>
</dbReference>
<reference evidence="8 10" key="2">
    <citation type="submission" date="2024-02" db="EMBL/GenBank/DDBJ databases">
        <title>Tn5403 promotes plasmid rearrangements and degradation of the Klebsiella pneumoniae carbapenemase (KPC) transposon Tn4401.</title>
        <authorList>
            <person name="Sheppard A.E."/>
            <person name="Barry K.E."/>
            <person name="Parikh H.I."/>
            <person name="Vegesana K."/>
            <person name="Sebra R."/>
            <person name="George S."/>
            <person name="Sanderson N.D."/>
            <person name="Stoesser N."/>
            <person name="Eyre D.W."/>
            <person name="Crook D.W."/>
            <person name="Walker A.S."/>
            <person name="Mathers A.J."/>
        </authorList>
    </citation>
    <scope>NUCLEOTIDE SEQUENCE [LARGE SCALE GENOMIC DNA]</scope>
    <source>
        <strain evidence="8 10">CAV1921</strain>
    </source>
</reference>
<keyword evidence="3 6" id="KW-0732">Signal</keyword>
<feature type="chain" id="PRO_5010998590" evidence="6">
    <location>
        <begin position="24"/>
        <end position="266"/>
    </location>
</feature>
<reference evidence="7" key="1">
    <citation type="submission" date="2022-09" db="EMBL/GenBank/DDBJ databases">
        <title>Multidrug resistance Raoultella ornithinolytica Strain MQB_Silv_108.</title>
        <authorList>
            <person name="Quintela-Baluja M."/>
        </authorList>
    </citation>
    <scope>NUCLEOTIDE SEQUENCE</scope>
    <source>
        <strain evidence="7">MQB_Silv_108</strain>
    </source>
</reference>
<sequence length="266" mass="29335">MKPFRYPAATLCSMMLCCSPASAEVDLGSIDIFSASNPNSPVPKGLVLGAATISGTARYEKQNNETYFIPGGLYFGDRLIYLGDRARYYFHIDDKVAFYGYGRWRFGNLDPSDNSAFKGMEQRKGEFEAGIGTTLITPYALLSARISSDVTGRSNGQELLLWADFPVIKDNLLIMPGMGLMIRSSNMANYYFGGVSASEATSQRPQWDTGTTVSPMAAIITSYRFSPHWVGMFAANYELYDKDIADSPLVQHNGELYGILAVGYTW</sequence>
<evidence type="ECO:0000256" key="5">
    <source>
        <dbReference type="ARBA" id="ARBA00023237"/>
    </source>
</evidence>
<comment type="similarity">
    <text evidence="2">Belongs to the MipA/OmpV family.</text>
</comment>
<dbReference type="GO" id="GO:0009279">
    <property type="term" value="C:cell outer membrane"/>
    <property type="evidence" value="ECO:0007669"/>
    <property type="project" value="UniProtKB-SubCell"/>
</dbReference>
<protein>
    <submittedName>
        <fullName evidence="7">MipA/OmpV family protein</fullName>
    </submittedName>
</protein>
<gene>
    <name evidence="8" type="ORF">LM286_07015</name>
    <name evidence="7" type="ORF">N2J37_07525</name>
</gene>
<dbReference type="Proteomes" id="UP001064206">
    <property type="component" value="Chromosome"/>
</dbReference>
<evidence type="ECO:0000256" key="4">
    <source>
        <dbReference type="ARBA" id="ARBA00023136"/>
    </source>
</evidence>
<keyword evidence="10" id="KW-1185">Reference proteome</keyword>
<evidence type="ECO:0000256" key="1">
    <source>
        <dbReference type="ARBA" id="ARBA00004442"/>
    </source>
</evidence>
<dbReference type="EMBL" id="CP145163">
    <property type="protein sequence ID" value="WWC13061.1"/>
    <property type="molecule type" value="Genomic_DNA"/>
</dbReference>
<evidence type="ECO:0000313" key="9">
    <source>
        <dbReference type="Proteomes" id="UP001064206"/>
    </source>
</evidence>
<evidence type="ECO:0000313" key="7">
    <source>
        <dbReference type="EMBL" id="UXE39581.1"/>
    </source>
</evidence>
<accession>A0A1Y6GJB5</accession>
<organism evidence="7 9">
    <name type="scientific">Raoultella ornithinolytica</name>
    <name type="common">Klebsiella ornithinolytica</name>
    <dbReference type="NCBI Taxonomy" id="54291"/>
    <lineage>
        <taxon>Bacteria</taxon>
        <taxon>Pseudomonadati</taxon>
        <taxon>Pseudomonadota</taxon>
        <taxon>Gammaproteobacteria</taxon>
        <taxon>Enterobacterales</taxon>
        <taxon>Enterobacteriaceae</taxon>
        <taxon>Klebsiella/Raoultella group</taxon>
        <taxon>Raoultella</taxon>
    </lineage>
</organism>
<dbReference type="InterPro" id="IPR010583">
    <property type="entry name" value="MipA"/>
</dbReference>
<evidence type="ECO:0000256" key="2">
    <source>
        <dbReference type="ARBA" id="ARBA00005722"/>
    </source>
</evidence>
<dbReference type="Pfam" id="PF06629">
    <property type="entry name" value="MipA"/>
    <property type="match status" value="1"/>
</dbReference>
<evidence type="ECO:0000256" key="3">
    <source>
        <dbReference type="ARBA" id="ARBA00022729"/>
    </source>
</evidence>
<dbReference type="GeneID" id="93752874"/>
<dbReference type="PANTHER" id="PTHR38776:SF1">
    <property type="entry name" value="MLTA-INTERACTING PROTEIN-RELATED"/>
    <property type="match status" value="1"/>
</dbReference>
<name>A0A1Y6GJB5_RAOOR</name>
<dbReference type="STRING" id="54291.TE10_20620"/>
<evidence type="ECO:0000313" key="8">
    <source>
        <dbReference type="EMBL" id="WWC13061.1"/>
    </source>
</evidence>
<dbReference type="eggNOG" id="COG3713">
    <property type="taxonomic scope" value="Bacteria"/>
</dbReference>
<comment type="subcellular location">
    <subcellularLocation>
        <location evidence="1">Cell outer membrane</location>
    </subcellularLocation>
</comment>
<dbReference type="Proteomes" id="UP001350972">
    <property type="component" value="Chromosome"/>
</dbReference>
<evidence type="ECO:0000256" key="6">
    <source>
        <dbReference type="SAM" id="SignalP"/>
    </source>
</evidence>
<evidence type="ECO:0000313" key="10">
    <source>
        <dbReference type="Proteomes" id="UP001350972"/>
    </source>
</evidence>
<dbReference type="PaxDb" id="1286170-RORB6_00805"/>
<keyword evidence="5" id="KW-0998">Cell outer membrane</keyword>
<keyword evidence="4" id="KW-0472">Membrane</keyword>
<dbReference type="EMBL" id="CP104450">
    <property type="protein sequence ID" value="UXE39581.1"/>
    <property type="molecule type" value="Genomic_DNA"/>
</dbReference>
<feature type="signal peptide" evidence="6">
    <location>
        <begin position="1"/>
        <end position="23"/>
    </location>
</feature>
<dbReference type="RefSeq" id="WP_004865368.1">
    <property type="nucleotide sequence ID" value="NZ_ABDFAB020000007.1"/>
</dbReference>
<proteinExistence type="inferred from homology"/>
<dbReference type="AlphaFoldDB" id="A0A1Y6GJB5"/>